<sequence>MGEYCGATPEEDPAMALVTPLPATTTITMAAANKQPHFTTTAASTATPPSRSSTTSTATSHSTRDSFRRSDLLPLAPRPHPHRNLARFSEEEMGEYCGAAPEEDPAVALVTPLPATITITTTAANKQPHFTTTAASTAAPPSRSSTTSTATSRST</sequence>
<evidence type="ECO:0000313" key="3">
    <source>
        <dbReference type="Proteomes" id="UP000008022"/>
    </source>
</evidence>
<feature type="compositionally biased region" description="Low complexity" evidence="1">
    <location>
        <begin position="39"/>
        <end position="61"/>
    </location>
</feature>
<dbReference type="Gramene" id="ORUFI06G07730.1">
    <property type="protein sequence ID" value="ORUFI06G07730.1"/>
    <property type="gene ID" value="ORUFI06G07730"/>
</dbReference>
<feature type="compositionally biased region" description="Low complexity" evidence="1">
    <location>
        <begin position="131"/>
        <end position="155"/>
    </location>
</feature>
<reference evidence="2" key="2">
    <citation type="submission" date="2015-06" db="UniProtKB">
        <authorList>
            <consortium name="EnsemblPlants"/>
        </authorList>
    </citation>
    <scope>IDENTIFICATION</scope>
</reference>
<dbReference type="STRING" id="4529.A0A0E0PV54"/>
<reference evidence="3" key="1">
    <citation type="submission" date="2013-06" db="EMBL/GenBank/DDBJ databases">
        <authorList>
            <person name="Zhao Q."/>
        </authorList>
    </citation>
    <scope>NUCLEOTIDE SEQUENCE</scope>
    <source>
        <strain evidence="3">cv. W1943</strain>
    </source>
</reference>
<name>A0A0E0PV54_ORYRU</name>
<evidence type="ECO:0000256" key="1">
    <source>
        <dbReference type="SAM" id="MobiDB-lite"/>
    </source>
</evidence>
<dbReference type="HOGENOM" id="CLU_1700037_0_0_1"/>
<feature type="region of interest" description="Disordered" evidence="1">
    <location>
        <begin position="128"/>
        <end position="155"/>
    </location>
</feature>
<accession>A0A0E0PV54</accession>
<feature type="region of interest" description="Disordered" evidence="1">
    <location>
        <begin position="32"/>
        <end position="83"/>
    </location>
</feature>
<organism evidence="2 3">
    <name type="scientific">Oryza rufipogon</name>
    <name type="common">Brownbeard rice</name>
    <name type="synonym">Asian wild rice</name>
    <dbReference type="NCBI Taxonomy" id="4529"/>
    <lineage>
        <taxon>Eukaryota</taxon>
        <taxon>Viridiplantae</taxon>
        <taxon>Streptophyta</taxon>
        <taxon>Embryophyta</taxon>
        <taxon>Tracheophyta</taxon>
        <taxon>Spermatophyta</taxon>
        <taxon>Magnoliopsida</taxon>
        <taxon>Liliopsida</taxon>
        <taxon>Poales</taxon>
        <taxon>Poaceae</taxon>
        <taxon>BOP clade</taxon>
        <taxon>Oryzoideae</taxon>
        <taxon>Oryzeae</taxon>
        <taxon>Oryzinae</taxon>
        <taxon>Oryza</taxon>
    </lineage>
</organism>
<dbReference type="EnsemblPlants" id="ORUFI06G07730.1">
    <property type="protein sequence ID" value="ORUFI06G07730.1"/>
    <property type="gene ID" value="ORUFI06G07730"/>
</dbReference>
<feature type="compositionally biased region" description="Basic and acidic residues" evidence="1">
    <location>
        <begin position="62"/>
        <end position="71"/>
    </location>
</feature>
<dbReference type="AlphaFoldDB" id="A0A0E0PV54"/>
<dbReference type="Proteomes" id="UP000008022">
    <property type="component" value="Unassembled WGS sequence"/>
</dbReference>
<evidence type="ECO:0000313" key="2">
    <source>
        <dbReference type="EnsemblPlants" id="ORUFI06G07730.1"/>
    </source>
</evidence>
<keyword evidence="3" id="KW-1185">Reference proteome</keyword>
<protein>
    <submittedName>
        <fullName evidence="2">Uncharacterized protein</fullName>
    </submittedName>
</protein>
<proteinExistence type="predicted"/>